<gene>
    <name evidence="2" type="ORF">LCGC14_2177080</name>
</gene>
<protein>
    <submittedName>
        <fullName evidence="2">Uncharacterized protein</fullName>
    </submittedName>
</protein>
<feature type="region of interest" description="Disordered" evidence="1">
    <location>
        <begin position="440"/>
        <end position="464"/>
    </location>
</feature>
<comment type="caution">
    <text evidence="2">The sequence shown here is derived from an EMBL/GenBank/DDBJ whole genome shotgun (WGS) entry which is preliminary data.</text>
</comment>
<proteinExistence type="predicted"/>
<accession>A0A0F9G0Z3</accession>
<feature type="compositionally biased region" description="Pro residues" evidence="1">
    <location>
        <begin position="452"/>
        <end position="464"/>
    </location>
</feature>
<sequence length="464" mass="51471">MTPELAALQAKIRGLRQEMRVEDTLADLQEQLRTGDFRVPERRPPAHTTPQLERNQIALRRARRRWRDAIERMAPPTVHRVIGETTGFLRTMKATADMSATLRQGFLLSARRPVTALKTFGKAARAFFSEFSADQIDNAIRQHPNQLIRDRAKLTLTERGGKLSSREEIFASTVAERVPVIGAVVRASERSMTTTLNLLRVAAFDQFLELHPNATTDELRAWANWVNVATGRGDLSRLSGAANELAIVFFAPRFAVSRIQSPFMVFKVWRQPRVRKEVSKDYAAVVAVGLTALGLAALAGLKVGLDPRESDFGKIRIGDTRIDIWGGVQQPVRLLTRIMLGLTDRTGLTGKHLTKSEKEINPLELLGRFTAFKIAPSVSIPLELYRSKTAVGEETTPSETAIRSILPMVFEDVYEAYQEGLSRAVLAGGSAFLGLGVATFGDDPQRGGPRAPTRPRPPRPPTRR</sequence>
<evidence type="ECO:0000256" key="1">
    <source>
        <dbReference type="SAM" id="MobiDB-lite"/>
    </source>
</evidence>
<dbReference type="AlphaFoldDB" id="A0A0F9G0Z3"/>
<organism evidence="2">
    <name type="scientific">marine sediment metagenome</name>
    <dbReference type="NCBI Taxonomy" id="412755"/>
    <lineage>
        <taxon>unclassified sequences</taxon>
        <taxon>metagenomes</taxon>
        <taxon>ecological metagenomes</taxon>
    </lineage>
</organism>
<reference evidence="2" key="1">
    <citation type="journal article" date="2015" name="Nature">
        <title>Complex archaea that bridge the gap between prokaryotes and eukaryotes.</title>
        <authorList>
            <person name="Spang A."/>
            <person name="Saw J.H."/>
            <person name="Jorgensen S.L."/>
            <person name="Zaremba-Niedzwiedzka K."/>
            <person name="Martijn J."/>
            <person name="Lind A.E."/>
            <person name="van Eijk R."/>
            <person name="Schleper C."/>
            <person name="Guy L."/>
            <person name="Ettema T.J."/>
        </authorList>
    </citation>
    <scope>NUCLEOTIDE SEQUENCE</scope>
</reference>
<dbReference type="EMBL" id="LAZR01028238">
    <property type="protein sequence ID" value="KKL63240.1"/>
    <property type="molecule type" value="Genomic_DNA"/>
</dbReference>
<evidence type="ECO:0000313" key="2">
    <source>
        <dbReference type="EMBL" id="KKL63240.1"/>
    </source>
</evidence>
<name>A0A0F9G0Z3_9ZZZZ</name>